<dbReference type="Proteomes" id="UP001209540">
    <property type="component" value="Unassembled WGS sequence"/>
</dbReference>
<proteinExistence type="predicted"/>
<feature type="transmembrane region" description="Helical" evidence="1">
    <location>
        <begin position="42"/>
        <end position="67"/>
    </location>
</feature>
<name>A0AAD5KCC1_9FUNG</name>
<dbReference type="AlphaFoldDB" id="A0AAD5KCC1"/>
<accession>A0AAD5KCC1</accession>
<keyword evidence="1" id="KW-0812">Transmembrane</keyword>
<gene>
    <name evidence="2" type="ORF">BDA99DRAFT_492613</name>
</gene>
<evidence type="ECO:0000256" key="1">
    <source>
        <dbReference type="SAM" id="Phobius"/>
    </source>
</evidence>
<evidence type="ECO:0000313" key="3">
    <source>
        <dbReference type="Proteomes" id="UP001209540"/>
    </source>
</evidence>
<keyword evidence="1" id="KW-1133">Transmembrane helix</keyword>
<reference evidence="2" key="2">
    <citation type="submission" date="2023-02" db="EMBL/GenBank/DDBJ databases">
        <authorList>
            <consortium name="DOE Joint Genome Institute"/>
            <person name="Mondo S.J."/>
            <person name="Chang Y."/>
            <person name="Wang Y."/>
            <person name="Ahrendt S."/>
            <person name="Andreopoulos W."/>
            <person name="Barry K."/>
            <person name="Beard J."/>
            <person name="Benny G.L."/>
            <person name="Blankenship S."/>
            <person name="Bonito G."/>
            <person name="Cuomo C."/>
            <person name="Desiro A."/>
            <person name="Gervers K.A."/>
            <person name="Hundley H."/>
            <person name="Kuo A."/>
            <person name="LaButti K."/>
            <person name="Lang B.F."/>
            <person name="Lipzen A."/>
            <person name="O'Donnell K."/>
            <person name="Pangilinan J."/>
            <person name="Reynolds N."/>
            <person name="Sandor L."/>
            <person name="Smith M.W."/>
            <person name="Tsang A."/>
            <person name="Grigoriev I.V."/>
            <person name="Stajich J.E."/>
            <person name="Spatafora J.W."/>
        </authorList>
    </citation>
    <scope>NUCLEOTIDE SEQUENCE</scope>
    <source>
        <strain evidence="2">RSA 2281</strain>
    </source>
</reference>
<keyword evidence="1" id="KW-0472">Membrane</keyword>
<reference evidence="2" key="1">
    <citation type="journal article" date="2022" name="IScience">
        <title>Evolution of zygomycete secretomes and the origins of terrestrial fungal ecologies.</title>
        <authorList>
            <person name="Chang Y."/>
            <person name="Wang Y."/>
            <person name="Mondo S."/>
            <person name="Ahrendt S."/>
            <person name="Andreopoulos W."/>
            <person name="Barry K."/>
            <person name="Beard J."/>
            <person name="Benny G.L."/>
            <person name="Blankenship S."/>
            <person name="Bonito G."/>
            <person name="Cuomo C."/>
            <person name="Desiro A."/>
            <person name="Gervers K.A."/>
            <person name="Hundley H."/>
            <person name="Kuo A."/>
            <person name="LaButti K."/>
            <person name="Lang B.F."/>
            <person name="Lipzen A."/>
            <person name="O'Donnell K."/>
            <person name="Pangilinan J."/>
            <person name="Reynolds N."/>
            <person name="Sandor L."/>
            <person name="Smith M.E."/>
            <person name="Tsang A."/>
            <person name="Grigoriev I.V."/>
            <person name="Stajich J.E."/>
            <person name="Spatafora J.W."/>
        </authorList>
    </citation>
    <scope>NUCLEOTIDE SEQUENCE</scope>
    <source>
        <strain evidence="2">RSA 2281</strain>
    </source>
</reference>
<evidence type="ECO:0000313" key="2">
    <source>
        <dbReference type="EMBL" id="KAI9278606.1"/>
    </source>
</evidence>
<keyword evidence="3" id="KW-1185">Reference proteome</keyword>
<organism evidence="2 3">
    <name type="scientific">Phascolomyces articulosus</name>
    <dbReference type="NCBI Taxonomy" id="60185"/>
    <lineage>
        <taxon>Eukaryota</taxon>
        <taxon>Fungi</taxon>
        <taxon>Fungi incertae sedis</taxon>
        <taxon>Mucoromycota</taxon>
        <taxon>Mucoromycotina</taxon>
        <taxon>Mucoromycetes</taxon>
        <taxon>Mucorales</taxon>
        <taxon>Lichtheimiaceae</taxon>
        <taxon>Phascolomyces</taxon>
    </lineage>
</organism>
<comment type="caution">
    <text evidence="2">The sequence shown here is derived from an EMBL/GenBank/DDBJ whole genome shotgun (WGS) entry which is preliminary data.</text>
</comment>
<sequence>MQDYYCSLLFFFLYSCNSSTSNYKQMIYVCMILLPHPIHFSILFFFVQDVLLFFVNNLFCPVFYYILSTRKK</sequence>
<protein>
    <submittedName>
        <fullName evidence="2">Uncharacterized protein</fullName>
    </submittedName>
</protein>
<dbReference type="EMBL" id="JAIXMP010000001">
    <property type="protein sequence ID" value="KAI9278606.1"/>
    <property type="molecule type" value="Genomic_DNA"/>
</dbReference>